<gene>
    <name evidence="2" type="ORF">NHX12_020592</name>
</gene>
<sequence>MPVVGVASKLRPPSSTGPKPIHTALPMPHASRMHGPAPSGHAPSPRHAPGGMATGDPQLGVACQLSIKSETGVGGRSQDETDQRTKICKVLDRAVSCLSGPGCVLSVCIGLCPVCLDRAVFCLSGPGCVLSVWTGLCPVCLDRAVFCLSGPGCVLSVWTGLCPVCLDRAVSCLSGPGCDLSVWTGLCPVCLDRAVTCLSGPGCVLSVWTGLCPVCRR</sequence>
<evidence type="ECO:0000313" key="2">
    <source>
        <dbReference type="EMBL" id="KAJ3612316.1"/>
    </source>
</evidence>
<feature type="region of interest" description="Disordered" evidence="1">
    <location>
        <begin position="1"/>
        <end position="53"/>
    </location>
</feature>
<keyword evidence="3" id="KW-1185">Reference proteome</keyword>
<evidence type="ECO:0000256" key="1">
    <source>
        <dbReference type="SAM" id="MobiDB-lite"/>
    </source>
</evidence>
<dbReference type="AlphaFoldDB" id="A0A9Q0EV63"/>
<protein>
    <submittedName>
        <fullName evidence="2">Uncharacterized protein</fullName>
    </submittedName>
</protein>
<dbReference type="Proteomes" id="UP001148018">
    <property type="component" value="Unassembled WGS sequence"/>
</dbReference>
<reference evidence="2" key="1">
    <citation type="submission" date="2022-07" db="EMBL/GenBank/DDBJ databases">
        <title>Chromosome-level genome of Muraenolepis orangiensis.</title>
        <authorList>
            <person name="Kim J."/>
        </authorList>
    </citation>
    <scope>NUCLEOTIDE SEQUENCE</scope>
    <source>
        <strain evidence="2">KU_S4_2022</strain>
        <tissue evidence="2">Muscle</tissue>
    </source>
</reference>
<dbReference type="OrthoDB" id="2161974at2759"/>
<accession>A0A9Q0EV63</accession>
<organism evidence="2 3">
    <name type="scientific">Muraenolepis orangiensis</name>
    <name type="common">Patagonian moray cod</name>
    <dbReference type="NCBI Taxonomy" id="630683"/>
    <lineage>
        <taxon>Eukaryota</taxon>
        <taxon>Metazoa</taxon>
        <taxon>Chordata</taxon>
        <taxon>Craniata</taxon>
        <taxon>Vertebrata</taxon>
        <taxon>Euteleostomi</taxon>
        <taxon>Actinopterygii</taxon>
        <taxon>Neopterygii</taxon>
        <taxon>Teleostei</taxon>
        <taxon>Neoteleostei</taxon>
        <taxon>Acanthomorphata</taxon>
        <taxon>Zeiogadaria</taxon>
        <taxon>Gadariae</taxon>
        <taxon>Gadiformes</taxon>
        <taxon>Muraenolepidoidei</taxon>
        <taxon>Muraenolepididae</taxon>
        <taxon>Muraenolepis</taxon>
    </lineage>
</organism>
<comment type="caution">
    <text evidence="2">The sequence shown here is derived from an EMBL/GenBank/DDBJ whole genome shotgun (WGS) entry which is preliminary data.</text>
</comment>
<evidence type="ECO:0000313" key="3">
    <source>
        <dbReference type="Proteomes" id="UP001148018"/>
    </source>
</evidence>
<dbReference type="EMBL" id="JANIIK010000036">
    <property type="protein sequence ID" value="KAJ3612316.1"/>
    <property type="molecule type" value="Genomic_DNA"/>
</dbReference>
<proteinExistence type="predicted"/>
<name>A0A9Q0EV63_9TELE</name>